<dbReference type="Proteomes" id="UP000019591">
    <property type="component" value="Chromosome"/>
</dbReference>
<gene>
    <name evidence="2" type="ORF">EAL2_c03730</name>
</gene>
<evidence type="ECO:0000313" key="2">
    <source>
        <dbReference type="EMBL" id="AHM55676.1"/>
    </source>
</evidence>
<keyword evidence="1" id="KW-1133">Transmembrane helix</keyword>
<dbReference type="AlphaFoldDB" id="W8U3Z5"/>
<dbReference type="PATRIC" id="fig|1286171.3.peg.313"/>
<keyword evidence="1" id="KW-0472">Membrane</keyword>
<dbReference type="RefSeq" id="WP_025434714.1">
    <property type="nucleotide sequence ID" value="NZ_CP007452.1"/>
</dbReference>
<name>W8U3Z5_PEPAC</name>
<keyword evidence="3" id="KW-1185">Reference proteome</keyword>
<organism evidence="2 3">
    <name type="scientific">Peptoclostridium acidaminophilum DSM 3953</name>
    <dbReference type="NCBI Taxonomy" id="1286171"/>
    <lineage>
        <taxon>Bacteria</taxon>
        <taxon>Bacillati</taxon>
        <taxon>Bacillota</taxon>
        <taxon>Clostridia</taxon>
        <taxon>Peptostreptococcales</taxon>
        <taxon>Peptoclostridiaceae</taxon>
        <taxon>Peptoclostridium</taxon>
    </lineage>
</organism>
<reference evidence="2 3" key="1">
    <citation type="journal article" date="2014" name="Genome Announc.">
        <title>Complete Genome Sequence of Amino Acid-Utilizing Eubacterium acidaminophilum al-2 (DSM 3953).</title>
        <authorList>
            <person name="Poehlein A."/>
            <person name="Andreesen J.R."/>
            <person name="Daniel R."/>
        </authorList>
    </citation>
    <scope>NUCLEOTIDE SEQUENCE [LARGE SCALE GENOMIC DNA]</scope>
    <source>
        <strain evidence="2 3">DSM 3953</strain>
    </source>
</reference>
<keyword evidence="1" id="KW-0812">Transmembrane</keyword>
<protein>
    <submittedName>
        <fullName evidence="2">Uncharacterized protein</fullName>
    </submittedName>
</protein>
<evidence type="ECO:0000313" key="3">
    <source>
        <dbReference type="Proteomes" id="UP000019591"/>
    </source>
</evidence>
<dbReference type="EMBL" id="CP007452">
    <property type="protein sequence ID" value="AHM55676.1"/>
    <property type="molecule type" value="Genomic_DNA"/>
</dbReference>
<dbReference type="HOGENOM" id="CLU_2450178_0_0_9"/>
<dbReference type="eggNOG" id="ENOG50345C9">
    <property type="taxonomic scope" value="Bacteria"/>
</dbReference>
<feature type="transmembrane region" description="Helical" evidence="1">
    <location>
        <begin position="29"/>
        <end position="49"/>
    </location>
</feature>
<dbReference type="STRING" id="1286171.EAL2_c03730"/>
<proteinExistence type="predicted"/>
<sequence length="89" mass="9986">MKFYMDEALGPRFVVFHYIIKWYIDTFGLLSYMCAVVGSITALFAYAIYVNMQKGEKDRAMLILMLAVIVSGGLVGLGIDMSNGYMPIK</sequence>
<dbReference type="OrthoDB" id="1955621at2"/>
<evidence type="ECO:0000256" key="1">
    <source>
        <dbReference type="SAM" id="Phobius"/>
    </source>
</evidence>
<feature type="transmembrane region" description="Helical" evidence="1">
    <location>
        <begin position="61"/>
        <end position="79"/>
    </location>
</feature>
<dbReference type="KEGG" id="eac:EAL2_c03730"/>
<accession>W8U3Z5</accession>